<dbReference type="CDD" id="cd09993">
    <property type="entry name" value="HDAC_classIV"/>
    <property type="match status" value="1"/>
</dbReference>
<dbReference type="EMBL" id="JADGJD010000002">
    <property type="protein sequence ID" value="KAJ3057514.1"/>
    <property type="molecule type" value="Genomic_DNA"/>
</dbReference>
<evidence type="ECO:0000313" key="3">
    <source>
        <dbReference type="EMBL" id="KAJ3057514.1"/>
    </source>
</evidence>
<dbReference type="Pfam" id="PF00850">
    <property type="entry name" value="Hist_deacetyl"/>
    <property type="match status" value="1"/>
</dbReference>
<evidence type="ECO:0000256" key="1">
    <source>
        <dbReference type="ARBA" id="ARBA00022801"/>
    </source>
</evidence>
<keyword evidence="1" id="KW-0378">Hydrolase</keyword>
<feature type="domain" description="Histone deacetylase" evidence="2">
    <location>
        <begin position="27"/>
        <end position="309"/>
    </location>
</feature>
<dbReference type="InterPro" id="IPR000286">
    <property type="entry name" value="HDACs"/>
</dbReference>
<name>A0AAD5SMF7_9FUNG</name>
<sequence>MSAAGPKLPIVDSPKYNISVFGLEKLHSFDSKKYGRIFSHLTTVSKLFTHSQTHTPPTPTRNDLLKIHTPAYMDSLNDRMVLTRILEVPVVAMLPMFVSRSRILEPMLAGTGGTILAAELAMKHGWAMNLGGGYHHASGNQGSGFCVYADWALAITNVFEKFPAVKRVLYVDLDAHQGNGVARSFMEDDRVHILDAYNPHIFPADTYAKTAITYAMSLSTATLKTPTPYLSLLRTTLSHAIESSKPDLICYNAGTDCLEGDRLGAMMLTDEAVVERDEIVWRMALEKGVPVVMALSGGYQMNNAGVIARSIENLVQKLGLFDRMRHDSGIGESADSGFNG</sequence>
<dbReference type="InterPro" id="IPR037138">
    <property type="entry name" value="His_deacetylse_dom_sf"/>
</dbReference>
<evidence type="ECO:0000313" key="4">
    <source>
        <dbReference type="Proteomes" id="UP001212841"/>
    </source>
</evidence>
<dbReference type="GO" id="GO:0040029">
    <property type="term" value="P:epigenetic regulation of gene expression"/>
    <property type="evidence" value="ECO:0007669"/>
    <property type="project" value="TreeGrafter"/>
</dbReference>
<comment type="caution">
    <text evidence="3">The sequence shown here is derived from an EMBL/GenBank/DDBJ whole genome shotgun (WGS) entry which is preliminary data.</text>
</comment>
<dbReference type="GO" id="GO:0000118">
    <property type="term" value="C:histone deacetylase complex"/>
    <property type="evidence" value="ECO:0007669"/>
    <property type="project" value="TreeGrafter"/>
</dbReference>
<dbReference type="GO" id="GO:0016787">
    <property type="term" value="F:hydrolase activity"/>
    <property type="evidence" value="ECO:0007669"/>
    <property type="project" value="UniProtKB-KW"/>
</dbReference>
<dbReference type="GO" id="GO:0004407">
    <property type="term" value="F:histone deacetylase activity"/>
    <property type="evidence" value="ECO:0007669"/>
    <property type="project" value="InterPro"/>
</dbReference>
<keyword evidence="4" id="KW-1185">Reference proteome</keyword>
<dbReference type="Gene3D" id="3.40.800.20">
    <property type="entry name" value="Histone deacetylase domain"/>
    <property type="match status" value="1"/>
</dbReference>
<proteinExistence type="predicted"/>
<dbReference type="InterPro" id="IPR023801">
    <property type="entry name" value="His_deacetylse_dom"/>
</dbReference>
<reference evidence="3" key="1">
    <citation type="submission" date="2020-05" db="EMBL/GenBank/DDBJ databases">
        <title>Phylogenomic resolution of chytrid fungi.</title>
        <authorList>
            <person name="Stajich J.E."/>
            <person name="Amses K."/>
            <person name="Simmons R."/>
            <person name="Seto K."/>
            <person name="Myers J."/>
            <person name="Bonds A."/>
            <person name="Quandt C.A."/>
            <person name="Barry K."/>
            <person name="Liu P."/>
            <person name="Grigoriev I."/>
            <person name="Longcore J.E."/>
            <person name="James T.Y."/>
        </authorList>
    </citation>
    <scope>NUCLEOTIDE SEQUENCE</scope>
    <source>
        <strain evidence="3">JEL0318</strain>
    </source>
</reference>
<dbReference type="InterPro" id="IPR044150">
    <property type="entry name" value="HDAC_classIV"/>
</dbReference>
<gene>
    <name evidence="3" type="primary">HDAC11</name>
    <name evidence="3" type="ORF">HK097_004036</name>
</gene>
<accession>A0AAD5SMF7</accession>
<dbReference type="Proteomes" id="UP001212841">
    <property type="component" value="Unassembled WGS sequence"/>
</dbReference>
<dbReference type="PANTHER" id="PTHR10625:SF23">
    <property type="entry name" value="HISTONE DEACETYLASE 11"/>
    <property type="match status" value="1"/>
</dbReference>
<organism evidence="3 4">
    <name type="scientific">Rhizophlyctis rosea</name>
    <dbReference type="NCBI Taxonomy" id="64517"/>
    <lineage>
        <taxon>Eukaryota</taxon>
        <taxon>Fungi</taxon>
        <taxon>Fungi incertae sedis</taxon>
        <taxon>Chytridiomycota</taxon>
        <taxon>Chytridiomycota incertae sedis</taxon>
        <taxon>Chytridiomycetes</taxon>
        <taxon>Rhizophlyctidales</taxon>
        <taxon>Rhizophlyctidaceae</taxon>
        <taxon>Rhizophlyctis</taxon>
    </lineage>
</organism>
<dbReference type="SUPFAM" id="SSF52768">
    <property type="entry name" value="Arginase/deacetylase"/>
    <property type="match status" value="1"/>
</dbReference>
<evidence type="ECO:0000259" key="2">
    <source>
        <dbReference type="Pfam" id="PF00850"/>
    </source>
</evidence>
<dbReference type="PANTHER" id="PTHR10625">
    <property type="entry name" value="HISTONE DEACETYLASE HDAC1-RELATED"/>
    <property type="match status" value="1"/>
</dbReference>
<dbReference type="AlphaFoldDB" id="A0AAD5SMF7"/>
<protein>
    <submittedName>
        <fullName evidence="3">Histone deacetylase 11</fullName>
    </submittedName>
</protein>
<dbReference type="PRINTS" id="PR01270">
    <property type="entry name" value="HDASUPER"/>
</dbReference>
<dbReference type="InterPro" id="IPR023696">
    <property type="entry name" value="Ureohydrolase_dom_sf"/>
</dbReference>